<dbReference type="AlphaFoldDB" id="A0A9P3H3H3"/>
<name>A0A9P3H3H3_9FUNG</name>
<dbReference type="GO" id="GO:0003677">
    <property type="term" value="F:DNA binding"/>
    <property type="evidence" value="ECO:0007669"/>
    <property type="project" value="UniProtKB-UniRule"/>
</dbReference>
<evidence type="ECO:0000313" key="8">
    <source>
        <dbReference type="Proteomes" id="UP000827284"/>
    </source>
</evidence>
<protein>
    <recommendedName>
        <fullName evidence="6">HMG box domain-containing protein</fullName>
    </recommendedName>
</protein>
<dbReference type="OrthoDB" id="1919336at2759"/>
<reference evidence="7" key="1">
    <citation type="submission" date="2021-11" db="EMBL/GenBank/DDBJ databases">
        <authorList>
            <person name="Herlambang A."/>
            <person name="Guo Y."/>
            <person name="Takashima Y."/>
            <person name="Nishizawa T."/>
        </authorList>
    </citation>
    <scope>NUCLEOTIDE SEQUENCE</scope>
    <source>
        <strain evidence="7">E1425</strain>
    </source>
</reference>
<feature type="domain" description="HMG box" evidence="6">
    <location>
        <begin position="80"/>
        <end position="148"/>
    </location>
</feature>
<keyword evidence="8" id="KW-1185">Reference proteome</keyword>
<evidence type="ECO:0000256" key="2">
    <source>
        <dbReference type="ARBA" id="ARBA00023125"/>
    </source>
</evidence>
<evidence type="ECO:0000256" key="5">
    <source>
        <dbReference type="SAM" id="MobiDB-lite"/>
    </source>
</evidence>
<dbReference type="PROSITE" id="PS50118">
    <property type="entry name" value="HMG_BOX_2"/>
    <property type="match status" value="2"/>
</dbReference>
<keyword evidence="2 4" id="KW-0238">DNA-binding</keyword>
<keyword evidence="3 4" id="KW-0539">Nucleus</keyword>
<dbReference type="SUPFAM" id="SSF47095">
    <property type="entry name" value="HMG-box"/>
    <property type="match status" value="2"/>
</dbReference>
<evidence type="ECO:0000256" key="1">
    <source>
        <dbReference type="ARBA" id="ARBA00004123"/>
    </source>
</evidence>
<feature type="DNA-binding region" description="HMG box" evidence="4">
    <location>
        <begin position="183"/>
        <end position="249"/>
    </location>
</feature>
<organism evidence="7 8">
    <name type="scientific">Entomortierella parvispora</name>
    <dbReference type="NCBI Taxonomy" id="205924"/>
    <lineage>
        <taxon>Eukaryota</taxon>
        <taxon>Fungi</taxon>
        <taxon>Fungi incertae sedis</taxon>
        <taxon>Mucoromycota</taxon>
        <taxon>Mortierellomycotina</taxon>
        <taxon>Mortierellomycetes</taxon>
        <taxon>Mortierellales</taxon>
        <taxon>Mortierellaceae</taxon>
        <taxon>Entomortierella</taxon>
    </lineage>
</organism>
<evidence type="ECO:0000259" key="6">
    <source>
        <dbReference type="PROSITE" id="PS50118"/>
    </source>
</evidence>
<evidence type="ECO:0000313" key="7">
    <source>
        <dbReference type="EMBL" id="GJJ69419.1"/>
    </source>
</evidence>
<dbReference type="Proteomes" id="UP000827284">
    <property type="component" value="Unassembled WGS sequence"/>
</dbReference>
<dbReference type="GO" id="GO:0005634">
    <property type="term" value="C:nucleus"/>
    <property type="evidence" value="ECO:0007669"/>
    <property type="project" value="UniProtKB-SubCell"/>
</dbReference>
<dbReference type="InterPro" id="IPR009071">
    <property type="entry name" value="HMG_box_dom"/>
</dbReference>
<dbReference type="Pfam" id="PF00505">
    <property type="entry name" value="HMG_box"/>
    <property type="match status" value="2"/>
</dbReference>
<dbReference type="CDD" id="cd00084">
    <property type="entry name" value="HMG-box_SF"/>
    <property type="match status" value="1"/>
</dbReference>
<feature type="compositionally biased region" description="Basic residues" evidence="5">
    <location>
        <begin position="47"/>
        <end position="62"/>
    </location>
</feature>
<comment type="subcellular location">
    <subcellularLocation>
        <location evidence="1">Nucleus</location>
    </subcellularLocation>
</comment>
<dbReference type="PANTHER" id="PTHR48112">
    <property type="entry name" value="HIGH MOBILITY GROUP PROTEIN DSP1"/>
    <property type="match status" value="1"/>
</dbReference>
<gene>
    <name evidence="7" type="ORF">EMPS_01765</name>
</gene>
<feature type="DNA-binding region" description="HMG box" evidence="4">
    <location>
        <begin position="80"/>
        <end position="148"/>
    </location>
</feature>
<feature type="compositionally biased region" description="Low complexity" evidence="5">
    <location>
        <begin position="25"/>
        <end position="36"/>
    </location>
</feature>
<dbReference type="EMBL" id="BQFW01000002">
    <property type="protein sequence ID" value="GJJ69419.1"/>
    <property type="molecule type" value="Genomic_DNA"/>
</dbReference>
<dbReference type="PANTHER" id="PTHR48112:SF32">
    <property type="entry name" value="HIGH MOBILITY GROUP PROTEIN B3"/>
    <property type="match status" value="1"/>
</dbReference>
<feature type="domain" description="HMG box" evidence="6">
    <location>
        <begin position="183"/>
        <end position="249"/>
    </location>
</feature>
<dbReference type="InterPro" id="IPR036910">
    <property type="entry name" value="HMG_box_dom_sf"/>
</dbReference>
<dbReference type="Gene3D" id="1.10.30.10">
    <property type="entry name" value="High mobility group box domain"/>
    <property type="match status" value="2"/>
</dbReference>
<comment type="caution">
    <text evidence="7">The sequence shown here is derived from an EMBL/GenBank/DDBJ whole genome shotgun (WGS) entry which is preliminary data.</text>
</comment>
<dbReference type="SMART" id="SM00398">
    <property type="entry name" value="HMG"/>
    <property type="match status" value="2"/>
</dbReference>
<evidence type="ECO:0000256" key="3">
    <source>
        <dbReference type="ARBA" id="ARBA00023242"/>
    </source>
</evidence>
<dbReference type="InterPro" id="IPR050342">
    <property type="entry name" value="HMGB"/>
</dbReference>
<accession>A0A9P3H3H3</accession>
<sequence length="252" mass="28029">MLAAFRSVLTQARPFAAQQPIRSMAVKATAASATTKPKAKKTETAKAPKKTVKAKAPAKAKKAVPAVKPKPQRTPVIDLPKRPSTSWSLFFVEHMEKVRNSGKKVVPTAEGVVASGIWKSMSDAEKKVYTDRYRAERQAYEKNISARLQELTPAEFKLENSRRQALRALGKKGLPSLKDPNAPKRPLSSYFLYANEQRAAGKFAHLPVKEQAKAFANAWKEVPEQEKTRLTGQFKVAQEAYKVEKAAYDARH</sequence>
<reference evidence="7" key="2">
    <citation type="journal article" date="2022" name="Microbiol. Resour. Announc.">
        <title>Whole-Genome Sequence of Entomortierella parvispora E1425, a Mucoromycotan Fungus Associated with Burkholderiaceae-Related Endosymbiotic Bacteria.</title>
        <authorList>
            <person name="Herlambang A."/>
            <person name="Guo Y."/>
            <person name="Takashima Y."/>
            <person name="Narisawa K."/>
            <person name="Ohta H."/>
            <person name="Nishizawa T."/>
        </authorList>
    </citation>
    <scope>NUCLEOTIDE SEQUENCE</scope>
    <source>
        <strain evidence="7">E1425</strain>
    </source>
</reference>
<proteinExistence type="predicted"/>
<feature type="region of interest" description="Disordered" evidence="5">
    <location>
        <begin position="19"/>
        <end position="79"/>
    </location>
</feature>
<evidence type="ECO:0000256" key="4">
    <source>
        <dbReference type="PROSITE-ProRule" id="PRU00267"/>
    </source>
</evidence>